<gene>
    <name evidence="2" type="ORF">D9619_007515</name>
</gene>
<dbReference type="OrthoDB" id="5876637at2759"/>
<evidence type="ECO:0000256" key="1">
    <source>
        <dbReference type="SAM" id="MobiDB-lite"/>
    </source>
</evidence>
<accession>A0A8H5B188</accession>
<feature type="compositionally biased region" description="Basic and acidic residues" evidence="1">
    <location>
        <begin position="9"/>
        <end position="19"/>
    </location>
</feature>
<feature type="compositionally biased region" description="Basic and acidic residues" evidence="1">
    <location>
        <begin position="119"/>
        <end position="155"/>
    </location>
</feature>
<name>A0A8H5B188_9AGAR</name>
<dbReference type="AlphaFoldDB" id="A0A8H5B188"/>
<organism evidence="2 3">
    <name type="scientific">Psilocybe cf. subviscida</name>
    <dbReference type="NCBI Taxonomy" id="2480587"/>
    <lineage>
        <taxon>Eukaryota</taxon>
        <taxon>Fungi</taxon>
        <taxon>Dikarya</taxon>
        <taxon>Basidiomycota</taxon>
        <taxon>Agaricomycotina</taxon>
        <taxon>Agaricomycetes</taxon>
        <taxon>Agaricomycetidae</taxon>
        <taxon>Agaricales</taxon>
        <taxon>Agaricineae</taxon>
        <taxon>Strophariaceae</taxon>
        <taxon>Psilocybe</taxon>
    </lineage>
</organism>
<reference evidence="2 3" key="1">
    <citation type="journal article" date="2020" name="ISME J.">
        <title>Uncovering the hidden diversity of litter-decomposition mechanisms in mushroom-forming fungi.</title>
        <authorList>
            <person name="Floudas D."/>
            <person name="Bentzer J."/>
            <person name="Ahren D."/>
            <person name="Johansson T."/>
            <person name="Persson P."/>
            <person name="Tunlid A."/>
        </authorList>
    </citation>
    <scope>NUCLEOTIDE SEQUENCE [LARGE SCALE GENOMIC DNA]</scope>
    <source>
        <strain evidence="2 3">CBS 101986</strain>
    </source>
</reference>
<evidence type="ECO:0000313" key="3">
    <source>
        <dbReference type="Proteomes" id="UP000567179"/>
    </source>
</evidence>
<feature type="compositionally biased region" description="Basic and acidic residues" evidence="1">
    <location>
        <begin position="47"/>
        <end position="80"/>
    </location>
</feature>
<sequence>MPHKKAKRSTRERLRKEQGNEQTPGSYSIHNEPIPKSAARILNSITIRDDFKKRKNSEDHGERPGKRQKADAAEGKAAKKTDKKKPALTIQPGESIQHFNRRVEDDLRPLVKAAAQTSRAHERNTAKTEYEDRKAEKKAKQEQGKAKDVPEKTPAPEKTPPPPAPVDKFAGHQKEFATLKSTAPRRLNDIAQAPPELKKLPRGAGSAIGKRDGVLSMAQKVMMEQAREKAIVRYRELKASRRQAGDVGDKLEGEV</sequence>
<feature type="region of interest" description="Disordered" evidence="1">
    <location>
        <begin position="1"/>
        <end position="173"/>
    </location>
</feature>
<protein>
    <submittedName>
        <fullName evidence="2">Uncharacterized protein</fullName>
    </submittedName>
</protein>
<keyword evidence="3" id="KW-1185">Reference proteome</keyword>
<dbReference type="Proteomes" id="UP000567179">
    <property type="component" value="Unassembled WGS sequence"/>
</dbReference>
<dbReference type="EMBL" id="JAACJJ010000043">
    <property type="protein sequence ID" value="KAF5314900.1"/>
    <property type="molecule type" value="Genomic_DNA"/>
</dbReference>
<proteinExistence type="predicted"/>
<comment type="caution">
    <text evidence="2">The sequence shown here is derived from an EMBL/GenBank/DDBJ whole genome shotgun (WGS) entry which is preliminary data.</text>
</comment>
<feature type="compositionally biased region" description="Polar residues" evidence="1">
    <location>
        <begin position="20"/>
        <end position="29"/>
    </location>
</feature>
<evidence type="ECO:0000313" key="2">
    <source>
        <dbReference type="EMBL" id="KAF5314900.1"/>
    </source>
</evidence>